<feature type="region of interest" description="Disordered" evidence="1">
    <location>
        <begin position="1"/>
        <end position="25"/>
    </location>
</feature>
<proteinExistence type="predicted"/>
<organism evidence="2 3">
    <name type="scientific">Agrobacterium deltaense NCPPB 1641</name>
    <dbReference type="NCBI Taxonomy" id="1183425"/>
    <lineage>
        <taxon>Bacteria</taxon>
        <taxon>Pseudomonadati</taxon>
        <taxon>Pseudomonadota</taxon>
        <taxon>Alphaproteobacteria</taxon>
        <taxon>Hyphomicrobiales</taxon>
        <taxon>Rhizobiaceae</taxon>
        <taxon>Rhizobium/Agrobacterium group</taxon>
        <taxon>Agrobacterium</taxon>
    </lineage>
</organism>
<dbReference type="AlphaFoldDB" id="A0A1S7TYR6"/>
<keyword evidence="3" id="KW-1185">Reference proteome</keyword>
<protein>
    <submittedName>
        <fullName evidence="2">Uncharacterized protein</fullName>
    </submittedName>
</protein>
<dbReference type="EMBL" id="FCNP01000033">
    <property type="protein sequence ID" value="CVI59457.1"/>
    <property type="molecule type" value="Genomic_DNA"/>
</dbReference>
<comment type="caution">
    <text evidence="2">The sequence shown here is derived from an EMBL/GenBank/DDBJ whole genome shotgun (WGS) entry which is preliminary data.</text>
</comment>
<feature type="compositionally biased region" description="Pro residues" evidence="1">
    <location>
        <begin position="1"/>
        <end position="11"/>
    </location>
</feature>
<evidence type="ECO:0000256" key="1">
    <source>
        <dbReference type="SAM" id="MobiDB-lite"/>
    </source>
</evidence>
<sequence>MAPTSPAPPSGPTFQRMESEMQSKEEKLIQDMADAMRRYGDGCTSEELNRHFTQAEIARYGARARARAYDQSVRQIRKRAA</sequence>
<reference evidence="2" key="1">
    <citation type="submission" date="2016-01" db="EMBL/GenBank/DDBJ databases">
        <authorList>
            <person name="Regsiter A."/>
            <person name="william w."/>
        </authorList>
    </citation>
    <scope>NUCLEOTIDE SEQUENCE</scope>
    <source>
        <strain evidence="2">NCPPB 1641</strain>
    </source>
</reference>
<dbReference type="Proteomes" id="UP000192140">
    <property type="component" value="Unassembled WGS sequence"/>
</dbReference>
<accession>A0A1S7TYR6</accession>
<evidence type="ECO:0000313" key="3">
    <source>
        <dbReference type="Proteomes" id="UP000192140"/>
    </source>
</evidence>
<evidence type="ECO:0000313" key="2">
    <source>
        <dbReference type="EMBL" id="CVI59457.1"/>
    </source>
</evidence>
<gene>
    <name evidence="2" type="ORF">AGR7A_Lc120549</name>
</gene>
<name>A0A1S7TYR6_9HYPH</name>